<keyword evidence="1" id="KW-0732">Signal</keyword>
<dbReference type="EMBL" id="JAUEPP010000001">
    <property type="protein sequence ID" value="KAK3355755.1"/>
    <property type="molecule type" value="Genomic_DNA"/>
</dbReference>
<dbReference type="RefSeq" id="XP_062687133.1">
    <property type="nucleotide sequence ID" value="XM_062830575.1"/>
</dbReference>
<protein>
    <recommendedName>
        <fullName evidence="4">Ecp2 effector protein domain-containing protein</fullName>
    </recommendedName>
</protein>
<dbReference type="AlphaFoldDB" id="A0AAE0JQP4"/>
<feature type="chain" id="PRO_5042143548" description="Ecp2 effector protein domain-containing protein" evidence="1">
    <location>
        <begin position="21"/>
        <end position="184"/>
    </location>
</feature>
<evidence type="ECO:0000256" key="1">
    <source>
        <dbReference type="SAM" id="SignalP"/>
    </source>
</evidence>
<organism evidence="2 3">
    <name type="scientific">Neurospora tetraspora</name>
    <dbReference type="NCBI Taxonomy" id="94610"/>
    <lineage>
        <taxon>Eukaryota</taxon>
        <taxon>Fungi</taxon>
        <taxon>Dikarya</taxon>
        <taxon>Ascomycota</taxon>
        <taxon>Pezizomycotina</taxon>
        <taxon>Sordariomycetes</taxon>
        <taxon>Sordariomycetidae</taxon>
        <taxon>Sordariales</taxon>
        <taxon>Sordariaceae</taxon>
        <taxon>Neurospora</taxon>
    </lineage>
</organism>
<proteinExistence type="predicted"/>
<evidence type="ECO:0008006" key="4">
    <source>
        <dbReference type="Google" id="ProtNLM"/>
    </source>
</evidence>
<dbReference type="PANTHER" id="PTHR39603:SF1">
    <property type="entry name" value="CYANOVIRIN-N DOMAIN-CONTAINING PROTEIN"/>
    <property type="match status" value="1"/>
</dbReference>
<reference evidence="2" key="2">
    <citation type="submission" date="2023-06" db="EMBL/GenBank/DDBJ databases">
        <authorList>
            <consortium name="Lawrence Berkeley National Laboratory"/>
            <person name="Haridas S."/>
            <person name="Hensen N."/>
            <person name="Bonometti L."/>
            <person name="Westerberg I."/>
            <person name="Brannstrom I.O."/>
            <person name="Guillou S."/>
            <person name="Cros-Aarteil S."/>
            <person name="Calhoun S."/>
            <person name="Kuo A."/>
            <person name="Mondo S."/>
            <person name="Pangilinan J."/>
            <person name="Riley R."/>
            <person name="Labutti K."/>
            <person name="Andreopoulos B."/>
            <person name="Lipzen A."/>
            <person name="Chen C."/>
            <person name="Yanf M."/>
            <person name="Daum C."/>
            <person name="Ng V."/>
            <person name="Clum A."/>
            <person name="Steindorff A."/>
            <person name="Ohm R."/>
            <person name="Martin F."/>
            <person name="Silar P."/>
            <person name="Natvig D."/>
            <person name="Lalanne C."/>
            <person name="Gautier V."/>
            <person name="Ament-Velasquez S.L."/>
            <person name="Kruys A."/>
            <person name="Hutchinson M.I."/>
            <person name="Powell A.J."/>
            <person name="Barry K."/>
            <person name="Miller A.N."/>
            <person name="Grigoriev I.V."/>
            <person name="Debuchy R."/>
            <person name="Gladieux P."/>
            <person name="Thoren M.H."/>
            <person name="Johannesson H."/>
        </authorList>
    </citation>
    <scope>NUCLEOTIDE SEQUENCE</scope>
    <source>
        <strain evidence="2">CBS 560.94</strain>
    </source>
</reference>
<gene>
    <name evidence="2" type="ORF">B0H65DRAFT_57420</name>
</gene>
<keyword evidence="3" id="KW-1185">Reference proteome</keyword>
<evidence type="ECO:0000313" key="2">
    <source>
        <dbReference type="EMBL" id="KAK3355755.1"/>
    </source>
</evidence>
<dbReference type="Proteomes" id="UP001278500">
    <property type="component" value="Unassembled WGS sequence"/>
</dbReference>
<name>A0AAE0JQP4_9PEZI</name>
<reference evidence="2" key="1">
    <citation type="journal article" date="2023" name="Mol. Phylogenet. Evol.">
        <title>Genome-scale phylogeny and comparative genomics of the fungal order Sordariales.</title>
        <authorList>
            <person name="Hensen N."/>
            <person name="Bonometti L."/>
            <person name="Westerberg I."/>
            <person name="Brannstrom I.O."/>
            <person name="Guillou S."/>
            <person name="Cros-Aarteil S."/>
            <person name="Calhoun S."/>
            <person name="Haridas S."/>
            <person name="Kuo A."/>
            <person name="Mondo S."/>
            <person name="Pangilinan J."/>
            <person name="Riley R."/>
            <person name="LaButti K."/>
            <person name="Andreopoulos B."/>
            <person name="Lipzen A."/>
            <person name="Chen C."/>
            <person name="Yan M."/>
            <person name="Daum C."/>
            <person name="Ng V."/>
            <person name="Clum A."/>
            <person name="Steindorff A."/>
            <person name="Ohm R.A."/>
            <person name="Martin F."/>
            <person name="Silar P."/>
            <person name="Natvig D.O."/>
            <person name="Lalanne C."/>
            <person name="Gautier V."/>
            <person name="Ament-Velasquez S.L."/>
            <person name="Kruys A."/>
            <person name="Hutchinson M.I."/>
            <person name="Powell A.J."/>
            <person name="Barry K."/>
            <person name="Miller A.N."/>
            <person name="Grigoriev I.V."/>
            <person name="Debuchy R."/>
            <person name="Gladieux P."/>
            <person name="Hiltunen Thoren M."/>
            <person name="Johannesson H."/>
        </authorList>
    </citation>
    <scope>NUCLEOTIDE SEQUENCE</scope>
    <source>
        <strain evidence="2">CBS 560.94</strain>
    </source>
</reference>
<dbReference type="GeneID" id="87867729"/>
<accession>A0AAE0JQP4</accession>
<feature type="signal peptide" evidence="1">
    <location>
        <begin position="1"/>
        <end position="20"/>
    </location>
</feature>
<comment type="caution">
    <text evidence="2">The sequence shown here is derived from an EMBL/GenBank/DDBJ whole genome shotgun (WGS) entry which is preliminary data.</text>
</comment>
<sequence length="184" mass="19226">MVHLALVSLAAMSLLTLVTAAPAATTEPVFSFAKWVDDVIANPETALGPEEAWQAYLDTANFTSVPVAANGGAQKRWDPEVSCDTYEPGPAYAPDAVWCINYLAGKGSTQCVVGTATAMCVHGRAQITGVSGVSSHTQQSTCQAVAQTAGLIMDTCTKNNYVEGQRLNVQAGVQMAVHIRAPGL</sequence>
<evidence type="ECO:0000313" key="3">
    <source>
        <dbReference type="Proteomes" id="UP001278500"/>
    </source>
</evidence>
<dbReference type="PANTHER" id="PTHR39603">
    <property type="entry name" value="CYANOVIRIN-N DOMAIN-CONTAINING PROTEIN"/>
    <property type="match status" value="1"/>
</dbReference>